<evidence type="ECO:0000313" key="1">
    <source>
        <dbReference type="EMBL" id="GAH02563.1"/>
    </source>
</evidence>
<comment type="caution">
    <text evidence="1">The sequence shown here is derived from an EMBL/GenBank/DDBJ whole genome shotgun (WGS) entry which is preliminary data.</text>
</comment>
<proteinExistence type="predicted"/>
<dbReference type="EMBL" id="BART01021629">
    <property type="protein sequence ID" value="GAH02563.1"/>
    <property type="molecule type" value="Genomic_DNA"/>
</dbReference>
<dbReference type="AlphaFoldDB" id="X1E1P2"/>
<organism evidence="1">
    <name type="scientific">marine sediment metagenome</name>
    <dbReference type="NCBI Taxonomy" id="412755"/>
    <lineage>
        <taxon>unclassified sequences</taxon>
        <taxon>metagenomes</taxon>
        <taxon>ecological metagenomes</taxon>
    </lineage>
</organism>
<accession>X1E1P2</accession>
<name>X1E1P2_9ZZZZ</name>
<gene>
    <name evidence="1" type="ORF">S01H4_39839</name>
</gene>
<sequence>MSSLETGEFHPREEKVIRYVLENFEHTSLSQETLLREILNGAYVLLEDNGKAYEDWAKELAGIVKPTAMALANRFFAIDRGYL</sequence>
<reference evidence="1" key="1">
    <citation type="journal article" date="2014" name="Front. Microbiol.">
        <title>High frequency of phylogenetically diverse reductive dehalogenase-homologous genes in deep subseafloor sedimentary metagenomes.</title>
        <authorList>
            <person name="Kawai M."/>
            <person name="Futagami T."/>
            <person name="Toyoda A."/>
            <person name="Takaki Y."/>
            <person name="Nishi S."/>
            <person name="Hori S."/>
            <person name="Arai W."/>
            <person name="Tsubouchi T."/>
            <person name="Morono Y."/>
            <person name="Uchiyama I."/>
            <person name="Ito T."/>
            <person name="Fujiyama A."/>
            <person name="Inagaki F."/>
            <person name="Takami H."/>
        </authorList>
    </citation>
    <scope>NUCLEOTIDE SEQUENCE</scope>
    <source>
        <strain evidence="1">Expedition CK06-06</strain>
    </source>
</reference>
<protein>
    <submittedName>
        <fullName evidence="1">Uncharacterized protein</fullName>
    </submittedName>
</protein>